<feature type="domain" description="SUN" evidence="6">
    <location>
        <begin position="353"/>
        <end position="534"/>
    </location>
</feature>
<dbReference type="GO" id="GO:0005737">
    <property type="term" value="C:cytoplasm"/>
    <property type="evidence" value="ECO:0007669"/>
    <property type="project" value="TreeGrafter"/>
</dbReference>
<proteinExistence type="predicted"/>
<reference evidence="8 9" key="2">
    <citation type="submission" date="2024-05" db="EMBL/GenBank/DDBJ databases">
        <authorList>
            <person name="Chen Y."/>
            <person name="Shah S."/>
            <person name="Dougan E. K."/>
            <person name="Thang M."/>
            <person name="Chan C."/>
        </authorList>
    </citation>
    <scope>NUCLEOTIDE SEQUENCE [LARGE SCALE GENOMIC DNA]</scope>
</reference>
<dbReference type="PROSITE" id="PS51469">
    <property type="entry name" value="SUN"/>
    <property type="match status" value="1"/>
</dbReference>
<evidence type="ECO:0000256" key="2">
    <source>
        <dbReference type="ARBA" id="ARBA00022692"/>
    </source>
</evidence>
<evidence type="ECO:0000313" key="9">
    <source>
        <dbReference type="Proteomes" id="UP001152797"/>
    </source>
</evidence>
<keyword evidence="3" id="KW-1133">Transmembrane helix</keyword>
<keyword evidence="2" id="KW-0812">Transmembrane</keyword>
<dbReference type="GO" id="GO:0034975">
    <property type="term" value="P:protein folding in endoplasmic reticulum"/>
    <property type="evidence" value="ECO:0007669"/>
    <property type="project" value="TreeGrafter"/>
</dbReference>
<keyword evidence="4" id="KW-0472">Membrane</keyword>
<dbReference type="PANTHER" id="PTHR12953">
    <property type="entry name" value="MEMBRANE PROTEIN CH1 RELATED"/>
    <property type="match status" value="1"/>
</dbReference>
<feature type="region of interest" description="Disordered" evidence="5">
    <location>
        <begin position="850"/>
        <end position="962"/>
    </location>
</feature>
<evidence type="ECO:0000256" key="4">
    <source>
        <dbReference type="ARBA" id="ARBA00023136"/>
    </source>
</evidence>
<dbReference type="PANTHER" id="PTHR12953:SF0">
    <property type="entry name" value="SUN DOMAIN-CONTAINING OSSIFICATION FACTOR"/>
    <property type="match status" value="1"/>
</dbReference>
<feature type="region of interest" description="Disordered" evidence="5">
    <location>
        <begin position="571"/>
        <end position="603"/>
    </location>
</feature>
<dbReference type="InterPro" id="IPR045120">
    <property type="entry name" value="Suco/Slp1-like"/>
</dbReference>
<evidence type="ECO:0000256" key="1">
    <source>
        <dbReference type="ARBA" id="ARBA00004308"/>
    </source>
</evidence>
<feature type="compositionally biased region" description="Basic and acidic residues" evidence="5">
    <location>
        <begin position="892"/>
        <end position="917"/>
    </location>
</feature>
<dbReference type="InterPro" id="IPR012919">
    <property type="entry name" value="SUN_dom"/>
</dbReference>
<feature type="region of interest" description="Disordered" evidence="5">
    <location>
        <begin position="630"/>
        <end position="651"/>
    </location>
</feature>
<feature type="region of interest" description="Disordered" evidence="5">
    <location>
        <begin position="974"/>
        <end position="996"/>
    </location>
</feature>
<dbReference type="GO" id="GO:0016020">
    <property type="term" value="C:membrane"/>
    <property type="evidence" value="ECO:0007669"/>
    <property type="project" value="InterPro"/>
</dbReference>
<feature type="compositionally biased region" description="Basic and acidic residues" evidence="5">
    <location>
        <begin position="986"/>
        <end position="996"/>
    </location>
</feature>
<accession>A0A9P1BZ01</accession>
<feature type="region of interest" description="Disordered" evidence="5">
    <location>
        <begin position="1011"/>
        <end position="1103"/>
    </location>
</feature>
<dbReference type="EMBL" id="CAMXCT030000668">
    <property type="protein sequence ID" value="CAL4769165.1"/>
    <property type="molecule type" value="Genomic_DNA"/>
</dbReference>
<keyword evidence="9" id="KW-1185">Reference proteome</keyword>
<evidence type="ECO:0000256" key="3">
    <source>
        <dbReference type="ARBA" id="ARBA00022989"/>
    </source>
</evidence>
<gene>
    <name evidence="7" type="ORF">C1SCF055_LOCUS9603</name>
</gene>
<reference evidence="7" key="1">
    <citation type="submission" date="2022-10" db="EMBL/GenBank/DDBJ databases">
        <authorList>
            <person name="Chen Y."/>
            <person name="Dougan E. K."/>
            <person name="Chan C."/>
            <person name="Rhodes N."/>
            <person name="Thang M."/>
        </authorList>
    </citation>
    <scope>NUCLEOTIDE SEQUENCE</scope>
</reference>
<evidence type="ECO:0000313" key="8">
    <source>
        <dbReference type="EMBL" id="CAL4769165.1"/>
    </source>
</evidence>
<evidence type="ECO:0000256" key="5">
    <source>
        <dbReference type="SAM" id="MobiDB-lite"/>
    </source>
</evidence>
<sequence length="1103" mass="123948">MKKLQWSAYYCHCCLSLLLQSHLTRIESVSETGRRNETVANLSDAREAVDPVTSVTPSVLVAPTERSAVRRRPGALWALCHLGDAAVQSDINCSEVLLPSDYLQVCGRWQCRDPQVDYCFFSGGLRDHEVAMANESSNESTSLPLQRTFRWRPDVPLEMPVDSDEEKGPVPVRPVCRWPRFPLRRWPKSYENLVERQAKTTVKSPRPATPARSCPEKSCCRRSQPFFRCDSDSGAYLSRIWHRFGDAMVSKLLPSSRSGEWQHCADEGQICLCLGEVRFGLEAFPEDAADVAQQWASETLVAKNGLVFCTEETFGGQSVPNRSGEAQATRVCQCHAVSPGPLVMPSNETRLISADNVSRSSARAMSEEGRFIRSQPYSDDFLNGVRYDYASMHAGARLVTHAKGLLHAKAVLSPDKSLYMLSPCETRSWFVISLLEDIFVEYVGLVTLELFASGYRHLQILGSNQYPTETWRLLGEIESNSTSNYELFDVGSRCQRLAEECWVRFLKIRVLSHHRMEDNSFCALTRFQVFGATATNYIAKERTAEDRRDRRVDPSLLDIARWHEEVARAAALPPSLGQSAEPLEPAKDSGHSDSTAGDENKEAKSYTDLPLALIKDVSTWLRSKVLHRPAVAPPEDDSNASAPVAQPETKPPLSDMLVELNVSTPESGGSGLASLEKLQATLDSLAAEAPTNKAKKDSSMPALVAINKELREMQESQAILQEHNKHVISCLNTMLALVVQLFTEQNARMKTLEERTNDGNLPDLPDLRHSWWPIERPYSYGKNGQCQGQCPEEQDATEVPGGLPSPLWEQLQVLLYYPLDRILLILISVWLLLSRISSAFGRSSISLPSPEVEVHEVNSTPSRSKGSSRHASAKKDRDETNRTVSGASGRRLQRELRRELRDSRYETPRRDTSRNSRDSAPFAPFRNPHSSRVRRRSRSADRAEHAERERDRSSSDSSRTDVQRKNLRAFELLCQQLPQTPPLHPRTREELRSSGDELVQKAWQRHLRRQEALGEVDSSSPRHRNTDTAPSSSDREDRDEAWQPWQSRISSELGGEVPELPHFKAHKRRAPKRYSSAARRHPVHLAARRPDPSSPVTGPAESQ</sequence>
<evidence type="ECO:0000259" key="6">
    <source>
        <dbReference type="PROSITE" id="PS51469"/>
    </source>
</evidence>
<dbReference type="GO" id="GO:0012505">
    <property type="term" value="C:endomembrane system"/>
    <property type="evidence" value="ECO:0007669"/>
    <property type="project" value="UniProtKB-SubCell"/>
</dbReference>
<protein>
    <submittedName>
        <fullName evidence="8">SUN domain-containing protein 2</fullName>
    </submittedName>
</protein>
<feature type="compositionally biased region" description="Basic residues" evidence="5">
    <location>
        <begin position="1063"/>
        <end position="1087"/>
    </location>
</feature>
<feature type="compositionally biased region" description="Polar residues" evidence="5">
    <location>
        <begin position="1094"/>
        <end position="1103"/>
    </location>
</feature>
<organism evidence="7">
    <name type="scientific">Cladocopium goreaui</name>
    <dbReference type="NCBI Taxonomy" id="2562237"/>
    <lineage>
        <taxon>Eukaryota</taxon>
        <taxon>Sar</taxon>
        <taxon>Alveolata</taxon>
        <taxon>Dinophyceae</taxon>
        <taxon>Suessiales</taxon>
        <taxon>Symbiodiniaceae</taxon>
        <taxon>Cladocopium</taxon>
    </lineage>
</organism>
<dbReference type="EMBL" id="CAMXCT010000668">
    <property type="protein sequence ID" value="CAI3981853.1"/>
    <property type="molecule type" value="Genomic_DNA"/>
</dbReference>
<comment type="caution">
    <text evidence="7">The sequence shown here is derived from an EMBL/GenBank/DDBJ whole genome shotgun (WGS) entry which is preliminary data.</text>
</comment>
<dbReference type="EMBL" id="CAMXCT020000668">
    <property type="protein sequence ID" value="CAL1135228.1"/>
    <property type="molecule type" value="Genomic_DNA"/>
</dbReference>
<dbReference type="OrthoDB" id="266334at2759"/>
<dbReference type="AlphaFoldDB" id="A0A9P1BZ01"/>
<name>A0A9P1BZ01_9DINO</name>
<comment type="subcellular location">
    <subcellularLocation>
        <location evidence="1">Endomembrane system</location>
    </subcellularLocation>
</comment>
<feature type="compositionally biased region" description="Basic and acidic residues" evidence="5">
    <location>
        <begin position="938"/>
        <end position="962"/>
    </location>
</feature>
<dbReference type="Pfam" id="PF07738">
    <property type="entry name" value="Sad1_UNC"/>
    <property type="match status" value="1"/>
</dbReference>
<evidence type="ECO:0000313" key="7">
    <source>
        <dbReference type="EMBL" id="CAI3981853.1"/>
    </source>
</evidence>
<dbReference type="Proteomes" id="UP001152797">
    <property type="component" value="Unassembled WGS sequence"/>
</dbReference>